<evidence type="ECO:0000313" key="1">
    <source>
        <dbReference type="EMBL" id="QNI30842.1"/>
    </source>
</evidence>
<sequence>MKSRAILRSGLPPIVEACFEAKLEGSQLSYARLFRANLEGANLKNLSVRTA</sequence>
<gene>
    <name evidence="1" type="ORF">H7849_17195</name>
</gene>
<keyword evidence="2" id="KW-1185">Reference proteome</keyword>
<dbReference type="KEGG" id="adin:H7849_17195"/>
<reference evidence="1 2" key="1">
    <citation type="submission" date="2020-08" db="EMBL/GenBank/DDBJ databases">
        <title>Edaphobacter telluris sp. nov. and Acidobacterium dinghuensis sp. nov., two acidobacteria isolated from forest soil.</title>
        <authorList>
            <person name="Fu J."/>
            <person name="Qiu L."/>
        </authorList>
    </citation>
    <scope>NUCLEOTIDE SEQUENCE [LARGE SCALE GENOMIC DNA]</scope>
    <source>
        <strain evidence="1">4Y35</strain>
    </source>
</reference>
<name>A0A7G8BE72_9BACT</name>
<protein>
    <submittedName>
        <fullName evidence="1">Pentapeptide repeat-containing protein</fullName>
    </submittedName>
</protein>
<dbReference type="EMBL" id="CP060394">
    <property type="protein sequence ID" value="QNI30842.1"/>
    <property type="molecule type" value="Genomic_DNA"/>
</dbReference>
<proteinExistence type="predicted"/>
<dbReference type="Proteomes" id="UP000515312">
    <property type="component" value="Chromosome"/>
</dbReference>
<dbReference type="SUPFAM" id="SSF141571">
    <property type="entry name" value="Pentapeptide repeat-like"/>
    <property type="match status" value="1"/>
</dbReference>
<dbReference type="InterPro" id="IPR001646">
    <property type="entry name" value="5peptide_repeat"/>
</dbReference>
<organism evidence="1 2">
    <name type="scientific">Alloacidobacterium dinghuense</name>
    <dbReference type="NCBI Taxonomy" id="2763107"/>
    <lineage>
        <taxon>Bacteria</taxon>
        <taxon>Pseudomonadati</taxon>
        <taxon>Acidobacteriota</taxon>
        <taxon>Terriglobia</taxon>
        <taxon>Terriglobales</taxon>
        <taxon>Acidobacteriaceae</taxon>
        <taxon>Alloacidobacterium</taxon>
    </lineage>
</organism>
<accession>A0A7G8BE72</accession>
<evidence type="ECO:0000313" key="2">
    <source>
        <dbReference type="Proteomes" id="UP000515312"/>
    </source>
</evidence>
<dbReference type="AlphaFoldDB" id="A0A7G8BE72"/>
<dbReference type="RefSeq" id="WP_186741001.1">
    <property type="nucleotide sequence ID" value="NZ_CP060394.1"/>
</dbReference>
<dbReference type="Pfam" id="PF00805">
    <property type="entry name" value="Pentapeptide"/>
    <property type="match status" value="1"/>
</dbReference>